<dbReference type="Proteomes" id="UP001644719">
    <property type="component" value="Unassembled WGS sequence"/>
</dbReference>
<comment type="caution">
    <text evidence="8">The sequence shown here is derived from an EMBL/GenBank/DDBJ whole genome shotgun (WGS) entry which is preliminary data.</text>
</comment>
<comment type="similarity">
    <text evidence="2 6">Belongs to the zinc-containing alcohol dehydrogenase family.</text>
</comment>
<protein>
    <submittedName>
        <fullName evidence="8">NAD(P)-dependent alcohol dehydrogenase</fullName>
    </submittedName>
</protein>
<dbReference type="RefSeq" id="WP_148461599.1">
    <property type="nucleotide sequence ID" value="NZ_JAAINN010000041.1"/>
</dbReference>
<dbReference type="InterPro" id="IPR013154">
    <property type="entry name" value="ADH-like_N"/>
</dbReference>
<evidence type="ECO:0000256" key="2">
    <source>
        <dbReference type="ARBA" id="ARBA00008072"/>
    </source>
</evidence>
<accession>A0ABX2H6M1</accession>
<keyword evidence="9" id="KW-1185">Reference proteome</keyword>
<dbReference type="PANTHER" id="PTHR43161">
    <property type="entry name" value="SORBITOL DEHYDROGENASE"/>
    <property type="match status" value="1"/>
</dbReference>
<organism evidence="8 9">
    <name type="scientific">Blautia faecis</name>
    <dbReference type="NCBI Taxonomy" id="871665"/>
    <lineage>
        <taxon>Bacteria</taxon>
        <taxon>Bacillati</taxon>
        <taxon>Bacillota</taxon>
        <taxon>Clostridia</taxon>
        <taxon>Lachnospirales</taxon>
        <taxon>Lachnospiraceae</taxon>
        <taxon>Blautia</taxon>
    </lineage>
</organism>
<dbReference type="SUPFAM" id="SSF51735">
    <property type="entry name" value="NAD(P)-binding Rossmann-fold domains"/>
    <property type="match status" value="1"/>
</dbReference>
<dbReference type="InterPro" id="IPR013149">
    <property type="entry name" value="ADH-like_C"/>
</dbReference>
<dbReference type="SMART" id="SM00829">
    <property type="entry name" value="PKS_ER"/>
    <property type="match status" value="1"/>
</dbReference>
<keyword evidence="5" id="KW-0560">Oxidoreductase</keyword>
<evidence type="ECO:0000313" key="8">
    <source>
        <dbReference type="EMBL" id="NSG85462.1"/>
    </source>
</evidence>
<dbReference type="SUPFAM" id="SSF50129">
    <property type="entry name" value="GroES-like"/>
    <property type="match status" value="1"/>
</dbReference>
<dbReference type="Gene3D" id="3.40.50.720">
    <property type="entry name" value="NAD(P)-binding Rossmann-like Domain"/>
    <property type="match status" value="1"/>
</dbReference>
<dbReference type="PANTHER" id="PTHR43161:SF9">
    <property type="entry name" value="SORBITOL DEHYDROGENASE"/>
    <property type="match status" value="1"/>
</dbReference>
<dbReference type="InterPro" id="IPR036291">
    <property type="entry name" value="NAD(P)-bd_dom_sf"/>
</dbReference>
<dbReference type="EMBL" id="JAAITS010000020">
    <property type="protein sequence ID" value="NSG85462.1"/>
    <property type="molecule type" value="Genomic_DNA"/>
</dbReference>
<comment type="cofactor">
    <cofactor evidence="1 6">
        <name>Zn(2+)</name>
        <dbReference type="ChEBI" id="CHEBI:29105"/>
    </cofactor>
</comment>
<evidence type="ECO:0000256" key="3">
    <source>
        <dbReference type="ARBA" id="ARBA00022723"/>
    </source>
</evidence>
<name>A0ABX2H6M1_9FIRM</name>
<evidence type="ECO:0000256" key="6">
    <source>
        <dbReference type="RuleBase" id="RU361277"/>
    </source>
</evidence>
<evidence type="ECO:0000256" key="4">
    <source>
        <dbReference type="ARBA" id="ARBA00022833"/>
    </source>
</evidence>
<evidence type="ECO:0000256" key="1">
    <source>
        <dbReference type="ARBA" id="ARBA00001947"/>
    </source>
</evidence>
<keyword evidence="3 6" id="KW-0479">Metal-binding</keyword>
<keyword evidence="4 6" id="KW-0862">Zinc</keyword>
<evidence type="ECO:0000259" key="7">
    <source>
        <dbReference type="SMART" id="SM00829"/>
    </source>
</evidence>
<dbReference type="Pfam" id="PF08240">
    <property type="entry name" value="ADH_N"/>
    <property type="match status" value="1"/>
</dbReference>
<dbReference type="InterPro" id="IPR002328">
    <property type="entry name" value="ADH_Zn_CS"/>
</dbReference>
<dbReference type="InterPro" id="IPR020843">
    <property type="entry name" value="ER"/>
</dbReference>
<evidence type="ECO:0000256" key="5">
    <source>
        <dbReference type="ARBA" id="ARBA00023002"/>
    </source>
</evidence>
<dbReference type="Gene3D" id="3.90.180.10">
    <property type="entry name" value="Medium-chain alcohol dehydrogenases, catalytic domain"/>
    <property type="match status" value="1"/>
</dbReference>
<dbReference type="PROSITE" id="PS00059">
    <property type="entry name" value="ADH_ZINC"/>
    <property type="match status" value="1"/>
</dbReference>
<feature type="domain" description="Enoyl reductase (ER)" evidence="7">
    <location>
        <begin position="12"/>
        <end position="344"/>
    </location>
</feature>
<dbReference type="InterPro" id="IPR045306">
    <property type="entry name" value="SDH-like"/>
</dbReference>
<proteinExistence type="inferred from homology"/>
<reference evidence="8 9" key="1">
    <citation type="journal article" date="2020" name="Cell Host Microbe">
        <title>Functional and Genomic Variation between Human-Derived Isolates of Lachnospiraceae Reveals Inter- and Intra-Species Diversity.</title>
        <authorList>
            <person name="Sorbara M.T."/>
            <person name="Littmann E.R."/>
            <person name="Fontana E."/>
            <person name="Moody T.U."/>
            <person name="Kohout C.E."/>
            <person name="Gjonbalaj M."/>
            <person name="Eaton V."/>
            <person name="Seok R."/>
            <person name="Leiner I.M."/>
            <person name="Pamer E.G."/>
        </authorList>
    </citation>
    <scope>NUCLEOTIDE SEQUENCE [LARGE SCALE GENOMIC DNA]</scope>
    <source>
        <strain evidence="8 9">MSK.17.74</strain>
    </source>
</reference>
<dbReference type="InterPro" id="IPR011032">
    <property type="entry name" value="GroES-like_sf"/>
</dbReference>
<evidence type="ECO:0000313" key="9">
    <source>
        <dbReference type="Proteomes" id="UP001644719"/>
    </source>
</evidence>
<gene>
    <name evidence="8" type="ORF">G5B17_08440</name>
</gene>
<dbReference type="CDD" id="cd05285">
    <property type="entry name" value="sorbitol_DH"/>
    <property type="match status" value="1"/>
</dbReference>
<dbReference type="Pfam" id="PF00107">
    <property type="entry name" value="ADH_zinc_N"/>
    <property type="match status" value="1"/>
</dbReference>
<sequence>MKNYAMKMCSVKRLERTELEMPVAAADQVVVKIEYCGICGSDMHFFQNGAIGTRKAPPDFILGHESAGTVIEVGKDVTTLKVGDRVALEPGVPCGKCQYCKSGKYNLCPDVHFLAAAKPPTNGALRNYFAYPAEWCFKLPDNVSTMEGTMLEPLSVGMHAAGRGGAELGKTALIIGVGTIGYMTMLACKAMGVSKIIVSDALENRLALALQHGADYAINVKNEDAVEKVMEYTDGEGCDIVFETAGSPVTLASTWKYVKTAGVIVNVGNASGEIPFVFGELARKEVDIRSVWRYRNIYPIAIEAVRTGKIDLKHIEPAMFPFEKSQEAFEYAFEHRSEVLKTIIQVTE</sequence>